<dbReference type="Proteomes" id="UP000001203">
    <property type="component" value="Chromosome circular"/>
</dbReference>
<proteinExistence type="predicted"/>
<dbReference type="InterPro" id="IPR002716">
    <property type="entry name" value="PIN_dom"/>
</dbReference>
<dbReference type="EMBL" id="CP000806">
    <property type="protein sequence ID" value="ACB50217.1"/>
    <property type="molecule type" value="Genomic_DNA"/>
</dbReference>
<dbReference type="RefSeq" id="WP_009546099.1">
    <property type="nucleotide sequence ID" value="NC_010546.1"/>
</dbReference>
<sequence length="146" mass="16955">MMSDPKIFIDSNIWLYRFLADQDPDPQEDARKRKIAVSLTNEKEIVISTQVINEVCSVLKRKTNLAEEDIYQLIEEFEEQCNVINVTTVILKKASFLRTKYNLSFWDSLIVATALYAEVESLYSEDMQDGLIVQEQLTIINPFKIQ</sequence>
<dbReference type="PANTHER" id="PTHR38826:SF5">
    <property type="entry name" value="RIBONUCLEASE VAPC13"/>
    <property type="match status" value="1"/>
</dbReference>
<protein>
    <recommendedName>
        <fullName evidence="1">PIN domain-containing protein</fullName>
    </recommendedName>
</protein>
<dbReference type="InterPro" id="IPR029060">
    <property type="entry name" value="PIN-like_dom_sf"/>
</dbReference>
<dbReference type="Gene3D" id="3.40.50.1010">
    <property type="entry name" value="5'-nuclease"/>
    <property type="match status" value="1"/>
</dbReference>
<dbReference type="OrthoDB" id="13900at2"/>
<dbReference type="PANTHER" id="PTHR38826">
    <property type="entry name" value="RIBONUCLEASE VAPC13"/>
    <property type="match status" value="1"/>
</dbReference>
<dbReference type="InterPro" id="IPR052106">
    <property type="entry name" value="PINc/VapC_TA"/>
</dbReference>
<dbReference type="KEGG" id="cyt:cce_0866"/>
<dbReference type="HOGENOM" id="CLU_128080_1_0_3"/>
<dbReference type="AlphaFoldDB" id="B1WS23"/>
<dbReference type="CDD" id="cd18692">
    <property type="entry name" value="PIN_VapC-like"/>
    <property type="match status" value="1"/>
</dbReference>
<evidence type="ECO:0000313" key="3">
    <source>
        <dbReference type="Proteomes" id="UP000001203"/>
    </source>
</evidence>
<reference evidence="2 3" key="1">
    <citation type="journal article" date="2008" name="Proc. Natl. Acad. Sci. U.S.A.">
        <title>The genome of Cyanothece 51142, a unicellular diazotrophic cyanobacterium important in the marine nitrogen cycle.</title>
        <authorList>
            <person name="Welsh E.A."/>
            <person name="Liberton M."/>
            <person name="Stoeckel J."/>
            <person name="Loh T."/>
            <person name="Elvitigala T."/>
            <person name="Wang C."/>
            <person name="Wollam A."/>
            <person name="Fulton R.S."/>
            <person name="Clifton S.W."/>
            <person name="Jacobs J.M."/>
            <person name="Aurora R."/>
            <person name="Ghosh B.K."/>
            <person name="Sherman L.A."/>
            <person name="Smith R.D."/>
            <person name="Wilson R.K."/>
            <person name="Pakrasi H.B."/>
        </authorList>
    </citation>
    <scope>NUCLEOTIDE SEQUENCE [LARGE SCALE GENOMIC DNA]</scope>
    <source>
        <strain evidence="3">ATCC 51142 / BH68</strain>
    </source>
</reference>
<dbReference type="Pfam" id="PF01850">
    <property type="entry name" value="PIN"/>
    <property type="match status" value="1"/>
</dbReference>
<evidence type="ECO:0000313" key="2">
    <source>
        <dbReference type="EMBL" id="ACB50217.1"/>
    </source>
</evidence>
<gene>
    <name evidence="2" type="ordered locus">cce_0866</name>
</gene>
<dbReference type="STRING" id="43989.cce_0866"/>
<organism evidence="2 3">
    <name type="scientific">Crocosphaera subtropica (strain ATCC 51142 / BH68)</name>
    <name type="common">Cyanothece sp. (strain ATCC 51142)</name>
    <dbReference type="NCBI Taxonomy" id="43989"/>
    <lineage>
        <taxon>Bacteria</taxon>
        <taxon>Bacillati</taxon>
        <taxon>Cyanobacteriota</taxon>
        <taxon>Cyanophyceae</taxon>
        <taxon>Oscillatoriophycideae</taxon>
        <taxon>Chroococcales</taxon>
        <taxon>Aphanothecaceae</taxon>
        <taxon>Crocosphaera</taxon>
        <taxon>Crocosphaera subtropica</taxon>
    </lineage>
</organism>
<feature type="domain" description="PIN" evidence="1">
    <location>
        <begin position="7"/>
        <end position="126"/>
    </location>
</feature>
<accession>B1WS23</accession>
<keyword evidence="3" id="KW-1185">Reference proteome</keyword>
<dbReference type="SUPFAM" id="SSF88723">
    <property type="entry name" value="PIN domain-like"/>
    <property type="match status" value="1"/>
</dbReference>
<name>B1WS23_CROS5</name>
<evidence type="ECO:0000259" key="1">
    <source>
        <dbReference type="Pfam" id="PF01850"/>
    </source>
</evidence>
<dbReference type="eggNOG" id="COG5573">
    <property type="taxonomic scope" value="Bacteria"/>
</dbReference>